<dbReference type="PANTHER" id="PTHR36966">
    <property type="entry name" value="REP-ASSOCIATED TYROSINE TRANSPOSASE"/>
    <property type="match status" value="1"/>
</dbReference>
<dbReference type="Proteomes" id="UP000069876">
    <property type="component" value="Unassembled WGS sequence"/>
</dbReference>
<gene>
    <name evidence="4" type="ORF">CNQ34_05230</name>
    <name evidence="2" type="ORF">DE8555_0207</name>
    <name evidence="3" type="ORF">ERS514851_00385</name>
</gene>
<dbReference type="GO" id="GO:0008168">
    <property type="term" value="F:methyltransferase activity"/>
    <property type="evidence" value="ECO:0007669"/>
    <property type="project" value="UniProtKB-KW"/>
</dbReference>
<reference evidence="4" key="4">
    <citation type="submission" date="2017-09" db="EMBL/GenBank/DDBJ databases">
        <authorList>
            <person name="Kretz C."/>
            <person name="Retchless A."/>
            <person name="Wang X."/>
        </authorList>
    </citation>
    <scope>NUCLEOTIDE SEQUENCE</scope>
    <source>
        <strain evidence="4">M26503</strain>
    </source>
</reference>
<dbReference type="AlphaFoldDB" id="A0A0Q0SQ83"/>
<dbReference type="EMBL" id="CP012393">
    <property type="protein sequence ID" value="ANW90778.1"/>
    <property type="molecule type" value="Genomic_DNA"/>
</dbReference>
<evidence type="ECO:0000313" key="5">
    <source>
        <dbReference type="Proteomes" id="UP000069876"/>
    </source>
</evidence>
<dbReference type="GO" id="GO:0006313">
    <property type="term" value="P:DNA transposition"/>
    <property type="evidence" value="ECO:0007669"/>
    <property type="project" value="InterPro"/>
</dbReference>
<dbReference type="RefSeq" id="WP_002220237.1">
    <property type="nucleotide sequence ID" value="NZ_CFHX01000020.1"/>
</dbReference>
<reference evidence="3 5" key="2">
    <citation type="submission" date="2016-02" db="EMBL/GenBank/DDBJ databases">
        <authorList>
            <consortium name="Pathogen Informatics"/>
        </authorList>
    </citation>
    <scope>NUCLEOTIDE SEQUENCE [LARGE SCALE GENOMIC DNA]</scope>
    <source>
        <strain evidence="3 5">2842STDY5881531</strain>
    </source>
</reference>
<sequence length="166" mass="20164">MSNYRRDFTRGAHYFFTLALQDRTKDYLIRHIDRLRLAYRETKTRYPFETAAICILPDHLHFIMRLPEGDHDYPIRIAYLKTRFSQLIPKECRAPNGSKTKKREAGIWQRRFWEHLIRDEQDLNNHRDYIYFNPVKHGYAASVKEWRYSSFFKDVEKGIYPLDWGG</sequence>
<evidence type="ECO:0000313" key="4">
    <source>
        <dbReference type="EMBL" id="PBJ87362.1"/>
    </source>
</evidence>
<dbReference type="Proteomes" id="UP000092966">
    <property type="component" value="Chromosome"/>
</dbReference>
<dbReference type="PANTHER" id="PTHR36966:SF1">
    <property type="entry name" value="REP-ASSOCIATED TYROSINE TRANSPOSASE"/>
    <property type="match status" value="1"/>
</dbReference>
<evidence type="ECO:0000313" key="7">
    <source>
        <dbReference type="Proteomes" id="UP000217930"/>
    </source>
</evidence>
<dbReference type="GO" id="GO:0004803">
    <property type="term" value="F:transposase activity"/>
    <property type="evidence" value="ECO:0007669"/>
    <property type="project" value="InterPro"/>
</dbReference>
<proteinExistence type="predicted"/>
<dbReference type="SMART" id="SM01321">
    <property type="entry name" value="Y1_Tnp"/>
    <property type="match status" value="1"/>
</dbReference>
<evidence type="ECO:0000259" key="1">
    <source>
        <dbReference type="SMART" id="SM01321"/>
    </source>
</evidence>
<dbReference type="NCBIfam" id="NF047646">
    <property type="entry name" value="REP_Tyr_transpos"/>
    <property type="match status" value="1"/>
</dbReference>
<organism evidence="3 5">
    <name type="scientific">Neisseria meningitidis</name>
    <dbReference type="NCBI Taxonomy" id="487"/>
    <lineage>
        <taxon>Bacteria</taxon>
        <taxon>Pseudomonadati</taxon>
        <taxon>Pseudomonadota</taxon>
        <taxon>Betaproteobacteria</taxon>
        <taxon>Neisseriales</taxon>
        <taxon>Neisseriaceae</taxon>
        <taxon>Neisseria</taxon>
    </lineage>
</organism>
<dbReference type="EMBL" id="NTLY01000002">
    <property type="protein sequence ID" value="PBJ87362.1"/>
    <property type="molecule type" value="Genomic_DNA"/>
</dbReference>
<protein>
    <submittedName>
        <fullName evidence="3">Type I restriction-modification system DNA methylase</fullName>
    </submittedName>
</protein>
<dbReference type="OMA" id="AKYSQRW"/>
<dbReference type="GeneID" id="93387298"/>
<reference evidence="2 6" key="1">
    <citation type="submission" date="2015-07" db="EMBL/GenBank/DDBJ databases">
        <title>Comparative genome sequencing reveals within-host evolution of Neisseria meningitidis during.</title>
        <authorList>
            <person name="Klughammer J."/>
            <person name="Dittrich M."/>
            <person name="Mueller T."/>
            <person name="Blom J."/>
            <person name="Goesmann A."/>
            <person name="Vogel U."/>
            <person name="Frosch M."/>
            <person name="Bock C."/>
            <person name="Schoen C."/>
        </authorList>
    </citation>
    <scope>NUCLEOTIDE SEQUENCE [LARGE SCALE GENOMIC DNA]</scope>
    <source>
        <strain evidence="2 6">DE8555</strain>
    </source>
</reference>
<dbReference type="InterPro" id="IPR052715">
    <property type="entry name" value="RAYT_transposase"/>
</dbReference>
<evidence type="ECO:0000313" key="2">
    <source>
        <dbReference type="EMBL" id="ANW90778.1"/>
    </source>
</evidence>
<feature type="domain" description="Transposase IS200-like" evidence="1">
    <location>
        <begin position="9"/>
        <end position="133"/>
    </location>
</feature>
<accession>A0A0Q0SQ83</accession>
<dbReference type="InterPro" id="IPR002686">
    <property type="entry name" value="Transposase_17"/>
</dbReference>
<dbReference type="InterPro" id="IPR036515">
    <property type="entry name" value="Transposase_17_sf"/>
</dbReference>
<reference evidence="4 7" key="3">
    <citation type="journal article" date="2017" name="Clin. Infect. Dis.">
        <title>Increased Risk for Meningococcal Disease among Men who have Sex with Men in the United States, 2012-2015.</title>
        <authorList>
            <person name="Folaranmi T.A."/>
            <person name="Kretz C.B."/>
            <person name="Kamiya H."/>
            <person name="MacNeil J.R."/>
            <person name="Whaley M.J."/>
            <person name="Blain A."/>
            <person name="Antwi M."/>
            <person name="Dorsinville M."/>
            <person name="Pacilli M."/>
            <person name="Smith S."/>
            <person name="Civen R."/>
            <person name="Ngo V."/>
            <person name="Winter K."/>
            <person name="Harriman K."/>
            <person name="Wang X."/>
            <person name="Bowen V.B."/>
            <person name="Patel M."/>
            <person name="Martin S."/>
            <person name="Misegades L."/>
            <person name="Meyer S.A."/>
        </authorList>
    </citation>
    <scope>NUCLEOTIDE SEQUENCE [LARGE SCALE GENOMIC DNA]</scope>
    <source>
        <strain evidence="4 7">M26503</strain>
    </source>
</reference>
<dbReference type="EMBL" id="FFEF01000002">
    <property type="protein sequence ID" value="CWT77054.1"/>
    <property type="molecule type" value="Genomic_DNA"/>
</dbReference>
<dbReference type="GO" id="GO:0032259">
    <property type="term" value="P:methylation"/>
    <property type="evidence" value="ECO:0007669"/>
    <property type="project" value="UniProtKB-KW"/>
</dbReference>
<dbReference type="Pfam" id="PF01797">
    <property type="entry name" value="Y1_Tnp"/>
    <property type="match status" value="1"/>
</dbReference>
<evidence type="ECO:0000313" key="3">
    <source>
        <dbReference type="EMBL" id="CWT77054.1"/>
    </source>
</evidence>
<evidence type="ECO:0000313" key="6">
    <source>
        <dbReference type="Proteomes" id="UP000092966"/>
    </source>
</evidence>
<keyword evidence="3" id="KW-0489">Methyltransferase</keyword>
<dbReference type="Proteomes" id="UP000217930">
    <property type="component" value="Unassembled WGS sequence"/>
</dbReference>
<dbReference type="Gene3D" id="3.30.70.1290">
    <property type="entry name" value="Transposase IS200-like"/>
    <property type="match status" value="1"/>
</dbReference>
<keyword evidence="3" id="KW-0808">Transferase</keyword>
<dbReference type="GO" id="GO:0043565">
    <property type="term" value="F:sequence-specific DNA binding"/>
    <property type="evidence" value="ECO:0007669"/>
    <property type="project" value="TreeGrafter"/>
</dbReference>
<name>A0A0Q0SQ83_NEIME</name>
<dbReference type="SUPFAM" id="SSF143422">
    <property type="entry name" value="Transposase IS200-like"/>
    <property type="match status" value="1"/>
</dbReference>